<name>A0A9P7FWS4_9AGAR</name>
<comment type="caution">
    <text evidence="3">The sequence shown here is derived from an EMBL/GenBank/DDBJ whole genome shotgun (WGS) entry which is preliminary data.</text>
</comment>
<reference evidence="3" key="2">
    <citation type="submission" date="2021-10" db="EMBL/GenBank/DDBJ databases">
        <title>Phylogenomics reveals ancestral predisposition of the termite-cultivated fungus Termitomyces towards a domesticated lifestyle.</title>
        <authorList>
            <person name="Auxier B."/>
            <person name="Grum-Grzhimaylo A."/>
            <person name="Cardenas M.E."/>
            <person name="Lodge J.D."/>
            <person name="Laessoe T."/>
            <person name="Pedersen O."/>
            <person name="Smith M.E."/>
            <person name="Kuyper T.W."/>
            <person name="Franco-Molano E.A."/>
            <person name="Baroni T.J."/>
            <person name="Aanen D.K."/>
        </authorList>
    </citation>
    <scope>NUCLEOTIDE SEQUENCE</scope>
    <source>
        <strain evidence="3">D49</strain>
    </source>
</reference>
<evidence type="ECO:0000313" key="3">
    <source>
        <dbReference type="EMBL" id="KAG5639563.1"/>
    </source>
</evidence>
<dbReference type="Pfam" id="PF02567">
    <property type="entry name" value="PhzC-PhzF"/>
    <property type="match status" value="1"/>
</dbReference>
<evidence type="ECO:0000313" key="4">
    <source>
        <dbReference type="Proteomes" id="UP000717328"/>
    </source>
</evidence>
<dbReference type="InterPro" id="IPR003719">
    <property type="entry name" value="Phenazine_PhzF-like"/>
</dbReference>
<dbReference type="PANTHER" id="PTHR13774">
    <property type="entry name" value="PHENAZINE BIOSYNTHESIS PROTEIN"/>
    <property type="match status" value="1"/>
</dbReference>
<proteinExistence type="inferred from homology"/>
<dbReference type="PANTHER" id="PTHR13774:SF17">
    <property type="entry name" value="PHENAZINE BIOSYNTHESIS-LIKE DOMAIN-CONTAINING PROTEIN"/>
    <property type="match status" value="1"/>
</dbReference>
<dbReference type="GO" id="GO:0005737">
    <property type="term" value="C:cytoplasm"/>
    <property type="evidence" value="ECO:0007669"/>
    <property type="project" value="TreeGrafter"/>
</dbReference>
<protein>
    <submittedName>
        <fullName evidence="3">Uncharacterized protein</fullName>
    </submittedName>
</protein>
<dbReference type="SUPFAM" id="SSF54506">
    <property type="entry name" value="Diaminopimelate epimerase-like"/>
    <property type="match status" value="1"/>
</dbReference>
<evidence type="ECO:0000256" key="2">
    <source>
        <dbReference type="ARBA" id="ARBA00023235"/>
    </source>
</evidence>
<keyword evidence="2" id="KW-0413">Isomerase</keyword>
<dbReference type="AlphaFoldDB" id="A0A9P7FWS4"/>
<gene>
    <name evidence="3" type="ORF">H0H81_012234</name>
</gene>
<reference evidence="3" key="1">
    <citation type="submission" date="2021-02" db="EMBL/GenBank/DDBJ databases">
        <authorList>
            <person name="Nieuwenhuis M."/>
            <person name="Van De Peppel L.J.J."/>
        </authorList>
    </citation>
    <scope>NUCLEOTIDE SEQUENCE</scope>
    <source>
        <strain evidence="3">D49</strain>
    </source>
</reference>
<organism evidence="3 4">
    <name type="scientific">Sphagnurus paluster</name>
    <dbReference type="NCBI Taxonomy" id="117069"/>
    <lineage>
        <taxon>Eukaryota</taxon>
        <taxon>Fungi</taxon>
        <taxon>Dikarya</taxon>
        <taxon>Basidiomycota</taxon>
        <taxon>Agaricomycotina</taxon>
        <taxon>Agaricomycetes</taxon>
        <taxon>Agaricomycetidae</taxon>
        <taxon>Agaricales</taxon>
        <taxon>Tricholomatineae</taxon>
        <taxon>Lyophyllaceae</taxon>
        <taxon>Sphagnurus</taxon>
    </lineage>
</organism>
<evidence type="ECO:0000256" key="1">
    <source>
        <dbReference type="ARBA" id="ARBA00008270"/>
    </source>
</evidence>
<dbReference type="OrthoDB" id="75169at2759"/>
<keyword evidence="4" id="KW-1185">Reference proteome</keyword>
<dbReference type="Proteomes" id="UP000717328">
    <property type="component" value="Unassembled WGS sequence"/>
</dbReference>
<accession>A0A9P7FWS4</accession>
<sequence length="241" mass="26264">MTGILLRIKGHTATWTMTHPFVTSTSMYAPFSILTAFSGSFNGGNPAAVVFTDMNLPVDTFKTIAENLNQPITAFVSALPLPSNDSKSVTFDVRWFTSSRQEIALCGHGTLAAAKAVFDRDDVAEVMEVIKFQTLTRGIMQARRCRGGLFEIELPSASPVEVSPEERDRLLGLVTRTFGKEVAVDYIAYGGAGFELCKPLKSCLLILTGPPRPPDLLFVLDEKEDLQNLPVNAAPLVSIRI</sequence>
<dbReference type="EMBL" id="JABCKI010005718">
    <property type="protein sequence ID" value="KAG5639563.1"/>
    <property type="molecule type" value="Genomic_DNA"/>
</dbReference>
<dbReference type="GO" id="GO:0016853">
    <property type="term" value="F:isomerase activity"/>
    <property type="evidence" value="ECO:0007669"/>
    <property type="project" value="UniProtKB-KW"/>
</dbReference>
<dbReference type="Gene3D" id="3.10.310.10">
    <property type="entry name" value="Diaminopimelate Epimerase, Chain A, domain 1"/>
    <property type="match status" value="1"/>
</dbReference>
<comment type="similarity">
    <text evidence="1">Belongs to the PhzF family.</text>
</comment>